<proteinExistence type="predicted"/>
<name>A0A1Q6IWL6_PHOVU</name>
<gene>
    <name evidence="1" type="ORF">BHV80_12880</name>
</gene>
<accession>A0A1Q6IWL6</accession>
<dbReference type="EMBL" id="MNQV01000214">
    <property type="protein sequence ID" value="OKZ45297.1"/>
    <property type="molecule type" value="Genomic_DNA"/>
</dbReference>
<organism evidence="1 2">
    <name type="scientific">Phocaeicola vulgatus</name>
    <name type="common">Bacteroides vulgatus</name>
    <dbReference type="NCBI Taxonomy" id="821"/>
    <lineage>
        <taxon>Bacteria</taxon>
        <taxon>Pseudomonadati</taxon>
        <taxon>Bacteroidota</taxon>
        <taxon>Bacteroidia</taxon>
        <taxon>Bacteroidales</taxon>
        <taxon>Bacteroidaceae</taxon>
        <taxon>Phocaeicola</taxon>
    </lineage>
</organism>
<evidence type="ECO:0000313" key="1">
    <source>
        <dbReference type="EMBL" id="OKZ45297.1"/>
    </source>
</evidence>
<sequence>MLQRVRRKPATLIHWTHTESEMDLNKNRSYLVTVTTELGETETLSVSARNEEKAEELAIDLVGRRMVGLRGVFCRSVTVKEDSLGKGR</sequence>
<evidence type="ECO:0000313" key="2">
    <source>
        <dbReference type="Proteomes" id="UP000186631"/>
    </source>
</evidence>
<reference evidence="1 2" key="1">
    <citation type="journal article" date="2016" name="Nat. Biotechnol.">
        <title>Measurement of bacterial replication rates in microbial communities.</title>
        <authorList>
            <person name="Brown C.T."/>
            <person name="Olm M.R."/>
            <person name="Thomas B.C."/>
            <person name="Banfield J.F."/>
        </authorList>
    </citation>
    <scope>NUCLEOTIDE SEQUENCE [LARGE SCALE GENOMIC DNA]</scope>
    <source>
        <strain evidence="1">42_262</strain>
    </source>
</reference>
<protein>
    <submittedName>
        <fullName evidence="1">Uncharacterized protein</fullName>
    </submittedName>
</protein>
<dbReference type="Proteomes" id="UP000186631">
    <property type="component" value="Unassembled WGS sequence"/>
</dbReference>
<comment type="caution">
    <text evidence="1">The sequence shown here is derived from an EMBL/GenBank/DDBJ whole genome shotgun (WGS) entry which is preliminary data.</text>
</comment>
<dbReference type="AlphaFoldDB" id="A0A1Q6IWL6"/>